<evidence type="ECO:0000313" key="2">
    <source>
        <dbReference type="Proteomes" id="UP000240892"/>
    </source>
</evidence>
<dbReference type="CDD" id="cd00085">
    <property type="entry name" value="HNHc"/>
    <property type="match status" value="1"/>
</dbReference>
<reference evidence="1 2" key="1">
    <citation type="submission" date="2018-03" db="EMBL/GenBank/DDBJ databases">
        <title>First report of an OXA-48+CTX-M-M-producing Kluyvera ascorbata clone recovered from patients admitted in a University Hospital in Madrid, Spain.</title>
        <authorList>
            <person name="Hernandez-Garcia M."/>
            <person name="Leon-Sampedro R."/>
            <person name="Perez-Viso B."/>
            <person name="Morosini M.I."/>
            <person name="Lopez-Fresnena N."/>
            <person name="Coque T.M."/>
            <person name="Bonten M."/>
            <person name="Malhotra-Kumar S."/>
            <person name="Ruiz-Garbajosa P."/>
            <person name="Canton R."/>
        </authorList>
    </citation>
    <scope>NUCLEOTIDE SEQUENCE [LARGE SCALE GENOMIC DNA]</scope>
    <source>
        <strain evidence="1 2">KA2</strain>
    </source>
</reference>
<dbReference type="EMBL" id="PYHO01000002">
    <property type="protein sequence ID" value="PSR48376.1"/>
    <property type="molecule type" value="Genomic_DNA"/>
</dbReference>
<comment type="caution">
    <text evidence="1">The sequence shown here is derived from an EMBL/GenBank/DDBJ whole genome shotgun (WGS) entry which is preliminary data.</text>
</comment>
<gene>
    <name evidence="1" type="ORF">C8256_04390</name>
</gene>
<evidence type="ECO:0000313" key="1">
    <source>
        <dbReference type="EMBL" id="PSR48376.1"/>
    </source>
</evidence>
<dbReference type="InterPro" id="IPR003615">
    <property type="entry name" value="HNH_nuc"/>
</dbReference>
<dbReference type="Gene3D" id="1.10.30.50">
    <property type="match status" value="1"/>
</dbReference>
<dbReference type="GO" id="GO:0004519">
    <property type="term" value="F:endonuclease activity"/>
    <property type="evidence" value="ECO:0007669"/>
    <property type="project" value="UniProtKB-KW"/>
</dbReference>
<keyword evidence="1" id="KW-0255">Endonuclease</keyword>
<keyword evidence="2" id="KW-1185">Reference proteome</keyword>
<sequence>MPSKDYYLNRRARLAKAVEKLGGRCASCGSEYSLQFDHIDPSTKSANVSEMHYHSDSVFYAEVEKCQLLCSACHIQKTKFDLSYLVAGELNGMSKLTMDSVQFIRENYIPRHKVYGARGLGRMFGVTHQTVLSALNGETWK</sequence>
<accession>A0A2T2Y769</accession>
<proteinExistence type="predicted"/>
<name>A0A2T2Y769_9ENTR</name>
<dbReference type="Proteomes" id="UP000240892">
    <property type="component" value="Unassembled WGS sequence"/>
</dbReference>
<protein>
    <submittedName>
        <fullName evidence="1">HNH endonuclease</fullName>
    </submittedName>
</protein>
<keyword evidence="1" id="KW-0378">Hydrolase</keyword>
<organism evidence="1 2">
    <name type="scientific">Kluyvera genomosp. 2</name>
    <dbReference type="NCBI Taxonomy" id="2774054"/>
    <lineage>
        <taxon>Bacteria</taxon>
        <taxon>Pseudomonadati</taxon>
        <taxon>Pseudomonadota</taxon>
        <taxon>Gammaproteobacteria</taxon>
        <taxon>Enterobacterales</taxon>
        <taxon>Enterobacteriaceae</taxon>
        <taxon>Kluyvera</taxon>
    </lineage>
</organism>
<dbReference type="AlphaFoldDB" id="A0A2T2Y769"/>
<keyword evidence="1" id="KW-0540">Nuclease</keyword>